<dbReference type="GO" id="GO:0140114">
    <property type="term" value="P:cellular detoxification of fluoride"/>
    <property type="evidence" value="ECO:0007669"/>
    <property type="project" value="UniProtKB-UniRule"/>
</dbReference>
<keyword evidence="4 11" id="KW-0812">Transmembrane</keyword>
<evidence type="ECO:0000256" key="11">
    <source>
        <dbReference type="HAMAP-Rule" id="MF_00454"/>
    </source>
</evidence>
<evidence type="ECO:0000256" key="6">
    <source>
        <dbReference type="ARBA" id="ARBA00023065"/>
    </source>
</evidence>
<keyword evidence="2 11" id="KW-1003">Cell membrane</keyword>
<evidence type="ECO:0000256" key="5">
    <source>
        <dbReference type="ARBA" id="ARBA00022989"/>
    </source>
</evidence>
<keyword evidence="13" id="KW-1185">Reference proteome</keyword>
<dbReference type="PANTHER" id="PTHR28259">
    <property type="entry name" value="FLUORIDE EXPORT PROTEIN 1-RELATED"/>
    <property type="match status" value="1"/>
</dbReference>
<feature type="binding site" evidence="11">
    <location>
        <position position="79"/>
    </location>
    <ligand>
        <name>Na(+)</name>
        <dbReference type="ChEBI" id="CHEBI:29101"/>
        <note>structural</note>
    </ligand>
</feature>
<dbReference type="GO" id="GO:0005886">
    <property type="term" value="C:plasma membrane"/>
    <property type="evidence" value="ECO:0007669"/>
    <property type="project" value="UniProtKB-SubCell"/>
</dbReference>
<keyword evidence="8 11" id="KW-0407">Ion channel</keyword>
<accession>A0A1M4UZL4</accession>
<dbReference type="NCBIfam" id="TIGR00494">
    <property type="entry name" value="crcB"/>
    <property type="match status" value="1"/>
</dbReference>
<dbReference type="Pfam" id="PF02537">
    <property type="entry name" value="CRCB"/>
    <property type="match status" value="1"/>
</dbReference>
<dbReference type="AlphaFoldDB" id="A0A1M4UZL4"/>
<sequence length="125" mass="13660">MTLQSIFIVGIGGFVGSALRYVISYYMNISWSILYPLGTFTVNLAGSFLIGIIIAATLTEDLNQQARLLLATGFCGGFTTFSTFSFEFFSLLQNGHTGYAFLYALGSLALGLFFVWFGFSLGRLL</sequence>
<organism evidence="12 13">
    <name type="scientific">Fodinibius roseus</name>
    <dbReference type="NCBI Taxonomy" id="1194090"/>
    <lineage>
        <taxon>Bacteria</taxon>
        <taxon>Pseudomonadati</taxon>
        <taxon>Balneolota</taxon>
        <taxon>Balneolia</taxon>
        <taxon>Balneolales</taxon>
        <taxon>Balneolaceae</taxon>
        <taxon>Fodinibius</taxon>
    </lineage>
</organism>
<feature type="transmembrane region" description="Helical" evidence="11">
    <location>
        <begin position="33"/>
        <end position="56"/>
    </location>
</feature>
<keyword evidence="5 11" id="KW-1133">Transmembrane helix</keyword>
<dbReference type="GO" id="GO:0046872">
    <property type="term" value="F:metal ion binding"/>
    <property type="evidence" value="ECO:0007669"/>
    <property type="project" value="UniProtKB-KW"/>
</dbReference>
<dbReference type="GO" id="GO:0062054">
    <property type="term" value="F:fluoride channel activity"/>
    <property type="evidence" value="ECO:0007669"/>
    <property type="project" value="UniProtKB-UniRule"/>
</dbReference>
<feature type="binding site" evidence="11">
    <location>
        <position position="76"/>
    </location>
    <ligand>
        <name>Na(+)</name>
        <dbReference type="ChEBI" id="CHEBI:29101"/>
        <note>structural</note>
    </ligand>
</feature>
<dbReference type="PANTHER" id="PTHR28259:SF1">
    <property type="entry name" value="FLUORIDE EXPORT PROTEIN 1-RELATED"/>
    <property type="match status" value="1"/>
</dbReference>
<evidence type="ECO:0000256" key="10">
    <source>
        <dbReference type="ARBA" id="ARBA00035585"/>
    </source>
</evidence>
<protein>
    <recommendedName>
        <fullName evidence="11">Fluoride-specific ion channel FluC</fullName>
    </recommendedName>
</protein>
<feature type="transmembrane region" description="Helical" evidence="11">
    <location>
        <begin position="68"/>
        <end position="92"/>
    </location>
</feature>
<comment type="function">
    <text evidence="11">Fluoride-specific ion channel. Important for reducing fluoride concentration in the cell, thus reducing its toxicity.</text>
</comment>
<keyword evidence="11" id="KW-0813">Transport</keyword>
<feature type="transmembrane region" description="Helical" evidence="11">
    <location>
        <begin position="7"/>
        <end position="27"/>
    </location>
</feature>
<evidence type="ECO:0000256" key="1">
    <source>
        <dbReference type="ARBA" id="ARBA00004651"/>
    </source>
</evidence>
<comment type="similarity">
    <text evidence="9 11">Belongs to the fluoride channel Fluc/FEX (TC 1.A.43) family.</text>
</comment>
<dbReference type="Proteomes" id="UP000184041">
    <property type="component" value="Unassembled WGS sequence"/>
</dbReference>
<keyword evidence="6 11" id="KW-0406">Ion transport</keyword>
<feature type="transmembrane region" description="Helical" evidence="11">
    <location>
        <begin position="98"/>
        <end position="119"/>
    </location>
</feature>
<dbReference type="EMBL" id="FQUS01000002">
    <property type="protein sequence ID" value="SHE62191.1"/>
    <property type="molecule type" value="Genomic_DNA"/>
</dbReference>
<comment type="catalytic activity">
    <reaction evidence="10">
        <text>fluoride(in) = fluoride(out)</text>
        <dbReference type="Rhea" id="RHEA:76159"/>
        <dbReference type="ChEBI" id="CHEBI:17051"/>
    </reaction>
    <physiologicalReaction direction="left-to-right" evidence="10">
        <dbReference type="Rhea" id="RHEA:76160"/>
    </physiologicalReaction>
</comment>
<evidence type="ECO:0000256" key="2">
    <source>
        <dbReference type="ARBA" id="ARBA00022475"/>
    </source>
</evidence>
<keyword evidence="11" id="KW-0915">Sodium</keyword>
<reference evidence="12 13" key="1">
    <citation type="submission" date="2016-11" db="EMBL/GenBank/DDBJ databases">
        <authorList>
            <person name="Jaros S."/>
            <person name="Januszkiewicz K."/>
            <person name="Wedrychowicz H."/>
        </authorList>
    </citation>
    <scope>NUCLEOTIDE SEQUENCE [LARGE SCALE GENOMIC DNA]</scope>
    <source>
        <strain evidence="12 13">DSM 21986</strain>
    </source>
</reference>
<name>A0A1M4UZL4_9BACT</name>
<gene>
    <name evidence="11" type="primary">fluC</name>
    <name evidence="11" type="synonym">crcB</name>
    <name evidence="12" type="ORF">SAMN05443144_102163</name>
</gene>
<evidence type="ECO:0000313" key="12">
    <source>
        <dbReference type="EMBL" id="SHE62191.1"/>
    </source>
</evidence>
<dbReference type="InterPro" id="IPR003691">
    <property type="entry name" value="FluC"/>
</dbReference>
<evidence type="ECO:0000313" key="13">
    <source>
        <dbReference type="Proteomes" id="UP000184041"/>
    </source>
</evidence>
<keyword evidence="11" id="KW-0479">Metal-binding</keyword>
<evidence type="ECO:0000256" key="3">
    <source>
        <dbReference type="ARBA" id="ARBA00022519"/>
    </source>
</evidence>
<dbReference type="HAMAP" id="MF_00454">
    <property type="entry name" value="FluC"/>
    <property type="match status" value="1"/>
</dbReference>
<dbReference type="STRING" id="1194090.SAMN05443144_102163"/>
<keyword evidence="7 11" id="KW-0472">Membrane</keyword>
<evidence type="ECO:0000256" key="8">
    <source>
        <dbReference type="ARBA" id="ARBA00023303"/>
    </source>
</evidence>
<evidence type="ECO:0000256" key="9">
    <source>
        <dbReference type="ARBA" id="ARBA00035120"/>
    </source>
</evidence>
<dbReference type="RefSeq" id="WP_073059288.1">
    <property type="nucleotide sequence ID" value="NZ_FQUS01000002.1"/>
</dbReference>
<keyword evidence="3" id="KW-0997">Cell inner membrane</keyword>
<comment type="subcellular location">
    <subcellularLocation>
        <location evidence="1 11">Cell membrane</location>
        <topology evidence="1 11">Multi-pass membrane protein</topology>
    </subcellularLocation>
</comment>
<comment type="activity regulation">
    <text evidence="11">Na(+) is not transported, but it plays an essential structural role and its presence is essential for fluoride channel function.</text>
</comment>
<proteinExistence type="inferred from homology"/>
<evidence type="ECO:0000256" key="4">
    <source>
        <dbReference type="ARBA" id="ARBA00022692"/>
    </source>
</evidence>
<evidence type="ECO:0000256" key="7">
    <source>
        <dbReference type="ARBA" id="ARBA00023136"/>
    </source>
</evidence>